<dbReference type="Proteomes" id="UP000295506">
    <property type="component" value="Unassembled WGS sequence"/>
</dbReference>
<name>A0AA94TLD5_9BACT</name>
<dbReference type="EMBL" id="SOBK01000002">
    <property type="protein sequence ID" value="TDT90814.1"/>
    <property type="molecule type" value="Genomic_DNA"/>
</dbReference>
<evidence type="ECO:0000313" key="1">
    <source>
        <dbReference type="EMBL" id="TDT90814.1"/>
    </source>
</evidence>
<reference evidence="1 2" key="1">
    <citation type="submission" date="2019-03" db="EMBL/GenBank/DDBJ databases">
        <title>Genomic Encyclopedia of Type Strains, Phase IV (KMG-IV): sequencing the most valuable type-strain genomes for metagenomic binning, comparative biology and taxonomic classification.</title>
        <authorList>
            <person name="Goeker M."/>
        </authorList>
    </citation>
    <scope>NUCLEOTIDE SEQUENCE [LARGE SCALE GENOMIC DNA]</scope>
    <source>
        <strain evidence="1 2">DSM 101483</strain>
    </source>
</reference>
<protein>
    <submittedName>
        <fullName evidence="1">Uncharacterized protein</fullName>
    </submittedName>
</protein>
<evidence type="ECO:0000313" key="2">
    <source>
        <dbReference type="Proteomes" id="UP000295506"/>
    </source>
</evidence>
<sequence>MKKSRFTIQLKYHETSAHDIIVCPGRNVAEFPFLGELRESLSSHILDAFQKSKLPFGEVVKSERMKLTIPFGVNIASNYIF</sequence>
<dbReference type="AlphaFoldDB" id="A0AA94TLD5"/>
<comment type="caution">
    <text evidence="1">The sequence shown here is derived from an EMBL/GenBank/DDBJ whole genome shotgun (WGS) entry which is preliminary data.</text>
</comment>
<accession>A0AA94TLD5</accession>
<gene>
    <name evidence="1" type="ORF">EDC59_102247</name>
</gene>
<organism evidence="1 2">
    <name type="scientific">Pseudodesulfovibrio indicus</name>
    <dbReference type="NCBI Taxonomy" id="1716143"/>
    <lineage>
        <taxon>Bacteria</taxon>
        <taxon>Pseudomonadati</taxon>
        <taxon>Thermodesulfobacteriota</taxon>
        <taxon>Desulfovibrionia</taxon>
        <taxon>Desulfovibrionales</taxon>
        <taxon>Desulfovibrionaceae</taxon>
    </lineage>
</organism>
<proteinExistence type="predicted"/>